<gene>
    <name evidence="1" type="ORF">LCGC14_2621580</name>
</gene>
<organism evidence="1">
    <name type="scientific">marine sediment metagenome</name>
    <dbReference type="NCBI Taxonomy" id="412755"/>
    <lineage>
        <taxon>unclassified sequences</taxon>
        <taxon>metagenomes</taxon>
        <taxon>ecological metagenomes</taxon>
    </lineage>
</organism>
<sequence>MTKKPIGIILWSGKSLLDGERIAVVATGIFTKTENKKTGDMIQTYIIRRDIHPMLARRMGEDFSICGDCKHREQSTCYVNLCHGPIGVFHALVDGSYREWKNSDIELFADRFIRIGSYGDPAAVPYEVWRNICMAAKG</sequence>
<feature type="non-terminal residue" evidence="1">
    <location>
        <position position="138"/>
    </location>
</feature>
<reference evidence="1" key="1">
    <citation type="journal article" date="2015" name="Nature">
        <title>Complex archaea that bridge the gap between prokaryotes and eukaryotes.</title>
        <authorList>
            <person name="Spang A."/>
            <person name="Saw J.H."/>
            <person name="Jorgensen S.L."/>
            <person name="Zaremba-Niedzwiedzka K."/>
            <person name="Martijn J."/>
            <person name="Lind A.E."/>
            <person name="van Eijk R."/>
            <person name="Schleper C."/>
            <person name="Guy L."/>
            <person name="Ettema T.J."/>
        </authorList>
    </citation>
    <scope>NUCLEOTIDE SEQUENCE</scope>
</reference>
<proteinExistence type="predicted"/>
<dbReference type="EMBL" id="LAZR01044747">
    <property type="protein sequence ID" value="KKL03891.1"/>
    <property type="molecule type" value="Genomic_DNA"/>
</dbReference>
<comment type="caution">
    <text evidence="1">The sequence shown here is derived from an EMBL/GenBank/DDBJ whole genome shotgun (WGS) entry which is preliminary data.</text>
</comment>
<name>A0A0F9CDY5_9ZZZZ</name>
<protein>
    <submittedName>
        <fullName evidence="1">Uncharacterized protein</fullName>
    </submittedName>
</protein>
<dbReference type="AlphaFoldDB" id="A0A0F9CDY5"/>
<evidence type="ECO:0000313" key="1">
    <source>
        <dbReference type="EMBL" id="KKL03891.1"/>
    </source>
</evidence>
<accession>A0A0F9CDY5</accession>